<dbReference type="InterPro" id="IPR036663">
    <property type="entry name" value="Fumarylacetoacetase_C_sf"/>
</dbReference>
<dbReference type="Proteomes" id="UP000328092">
    <property type="component" value="Unassembled WGS sequence"/>
</dbReference>
<keyword evidence="2" id="KW-0479">Metal-binding</keyword>
<dbReference type="OrthoDB" id="9780293at2"/>
<dbReference type="SUPFAM" id="SSF56529">
    <property type="entry name" value="FAH"/>
    <property type="match status" value="1"/>
</dbReference>
<gene>
    <name evidence="5" type="ORF">CI1B_14690</name>
</gene>
<evidence type="ECO:0000256" key="1">
    <source>
        <dbReference type="ARBA" id="ARBA00010211"/>
    </source>
</evidence>
<evidence type="ECO:0000259" key="4">
    <source>
        <dbReference type="Pfam" id="PF10370"/>
    </source>
</evidence>
<keyword evidence="5" id="KW-0456">Lyase</keyword>
<evidence type="ECO:0000313" key="6">
    <source>
        <dbReference type="Proteomes" id="UP000328092"/>
    </source>
</evidence>
<dbReference type="InterPro" id="IPR011234">
    <property type="entry name" value="Fumarylacetoacetase-like_C"/>
</dbReference>
<feature type="domain" description="Rv2993c-like N-terminal" evidence="4">
    <location>
        <begin position="1"/>
        <end position="73"/>
    </location>
</feature>
<dbReference type="InterPro" id="IPR018833">
    <property type="entry name" value="Rv2993c-like_N"/>
</dbReference>
<dbReference type="AlphaFoldDB" id="A0A508SZV9"/>
<dbReference type="InterPro" id="IPR051121">
    <property type="entry name" value="FAH"/>
</dbReference>
<dbReference type="RefSeq" id="WP_139858093.1">
    <property type="nucleotide sequence ID" value="NZ_CAADFC020000004.1"/>
</dbReference>
<dbReference type="GO" id="GO:0050385">
    <property type="term" value="F:ureidoglycolate lyase activity"/>
    <property type="evidence" value="ECO:0007669"/>
    <property type="project" value="UniProtKB-EC"/>
</dbReference>
<name>A0A508SZV9_9BRAD</name>
<dbReference type="PANTHER" id="PTHR42796:SF4">
    <property type="entry name" value="FUMARYLACETOACETATE HYDROLASE DOMAIN-CONTAINING PROTEIN 2A"/>
    <property type="match status" value="1"/>
</dbReference>
<comment type="caution">
    <text evidence="5">The sequence shown here is derived from an EMBL/GenBank/DDBJ whole genome shotgun (WGS) entry which is preliminary data.</text>
</comment>
<dbReference type="Gene3D" id="3.90.850.10">
    <property type="entry name" value="Fumarylacetoacetase-like, C-terminal domain"/>
    <property type="match status" value="1"/>
</dbReference>
<dbReference type="PANTHER" id="PTHR42796">
    <property type="entry name" value="FUMARYLACETOACETATE HYDROLASE DOMAIN-CONTAINING PROTEIN 2A-RELATED"/>
    <property type="match status" value="1"/>
</dbReference>
<sequence>MRICRFNEDRLGVVAGDDVVDVSAALAALPQLSWPLAPGDHLIRNFAGLRGAIEQAMTTGRRYPLSSVRLLSPVANASKVIAAPVNYALHLAEAQADTGVNFGSDIKTIDHYGLFLKSSTSVVGAGEGIVLPDLARRIDHEVEVVAVIGKECSQVSERDALDYVFGYCIGLDMSVRGTEDRSWRKSYDSFTVLGPYLVTADEIADPGNLDLSLAVNGTQRQSSNTRALIFSIPKLIAYASAGYRLYPGDVIMTGTPEGVGPVVDGDLVTSSVTGLGTMQVRVVSSRKRSAA</sequence>
<dbReference type="EC" id="4.3.2.3" evidence="5"/>
<dbReference type="GO" id="GO:0044281">
    <property type="term" value="P:small molecule metabolic process"/>
    <property type="evidence" value="ECO:0007669"/>
    <property type="project" value="UniProtKB-ARBA"/>
</dbReference>
<dbReference type="Pfam" id="PF01557">
    <property type="entry name" value="FAA_hydrolase"/>
    <property type="match status" value="1"/>
</dbReference>
<comment type="similarity">
    <text evidence="1">Belongs to the FAH family.</text>
</comment>
<dbReference type="Pfam" id="PF10370">
    <property type="entry name" value="Rv2993c-like_N"/>
    <property type="match status" value="1"/>
</dbReference>
<organism evidence="5 6">
    <name type="scientific">Bradyrhizobium ivorense</name>
    <dbReference type="NCBI Taxonomy" id="2511166"/>
    <lineage>
        <taxon>Bacteria</taxon>
        <taxon>Pseudomonadati</taxon>
        <taxon>Pseudomonadota</taxon>
        <taxon>Alphaproteobacteria</taxon>
        <taxon>Hyphomicrobiales</taxon>
        <taxon>Nitrobacteraceae</taxon>
        <taxon>Bradyrhizobium</taxon>
    </lineage>
</organism>
<dbReference type="GO" id="GO:0046872">
    <property type="term" value="F:metal ion binding"/>
    <property type="evidence" value="ECO:0007669"/>
    <property type="project" value="UniProtKB-KW"/>
</dbReference>
<dbReference type="EMBL" id="CAADFC020000004">
    <property type="protein sequence ID" value="VIO66348.1"/>
    <property type="molecule type" value="Genomic_DNA"/>
</dbReference>
<accession>A0A508SZV9</accession>
<evidence type="ECO:0000259" key="3">
    <source>
        <dbReference type="Pfam" id="PF01557"/>
    </source>
</evidence>
<proteinExistence type="inferred from homology"/>
<reference evidence="5" key="1">
    <citation type="submission" date="2019-02" db="EMBL/GenBank/DDBJ databases">
        <authorList>
            <person name="Pothier F.J."/>
        </authorList>
    </citation>
    <scope>NUCLEOTIDE SEQUENCE</scope>
    <source>
        <strain evidence="5">CI-1B</strain>
    </source>
</reference>
<feature type="domain" description="Fumarylacetoacetase-like C-terminal" evidence="3">
    <location>
        <begin position="79"/>
        <end position="283"/>
    </location>
</feature>
<keyword evidence="6" id="KW-1185">Reference proteome</keyword>
<evidence type="ECO:0000256" key="2">
    <source>
        <dbReference type="ARBA" id="ARBA00022723"/>
    </source>
</evidence>
<evidence type="ECO:0000313" key="5">
    <source>
        <dbReference type="EMBL" id="VIO66348.1"/>
    </source>
</evidence>
<protein>
    <submittedName>
        <fullName evidence="5">Ureidoglycolate lyase</fullName>
        <ecNumber evidence="5">4.3.2.3</ecNumber>
    </submittedName>
</protein>